<evidence type="ECO:0000313" key="2">
    <source>
        <dbReference type="Proteomes" id="UP001628193"/>
    </source>
</evidence>
<dbReference type="Gene3D" id="3.40.30.10">
    <property type="entry name" value="Glutaredoxin"/>
    <property type="match status" value="1"/>
</dbReference>
<accession>A0ABQ0C6P5</accession>
<dbReference type="RefSeq" id="WP_420904289.1">
    <property type="nucleotide sequence ID" value="NZ_BAAFGK010000003.1"/>
</dbReference>
<reference evidence="1 2" key="1">
    <citation type="submission" date="2024-09" db="EMBL/GenBank/DDBJ databases">
        <title>Draft genome sequence of Candidatus Magnetaquicoccaceae bacterium FCR-1.</title>
        <authorList>
            <person name="Shimoshige H."/>
            <person name="Shimamura S."/>
            <person name="Taoka A."/>
            <person name="Kobayashi H."/>
            <person name="Maekawa T."/>
        </authorList>
    </citation>
    <scope>NUCLEOTIDE SEQUENCE [LARGE SCALE GENOMIC DNA]</scope>
    <source>
        <strain evidence="1 2">FCR-1</strain>
    </source>
</reference>
<dbReference type="EMBL" id="BAAFGK010000003">
    <property type="protein sequence ID" value="GAB0056564.1"/>
    <property type="molecule type" value="Genomic_DNA"/>
</dbReference>
<keyword evidence="2" id="KW-1185">Reference proteome</keyword>
<comment type="caution">
    <text evidence="1">The sequence shown here is derived from an EMBL/GenBank/DDBJ whole genome shotgun (WGS) entry which is preliminary data.</text>
</comment>
<dbReference type="InterPro" id="IPR036249">
    <property type="entry name" value="Thioredoxin-like_sf"/>
</dbReference>
<dbReference type="SUPFAM" id="SSF52833">
    <property type="entry name" value="Thioredoxin-like"/>
    <property type="match status" value="1"/>
</dbReference>
<dbReference type="CDD" id="cd02980">
    <property type="entry name" value="TRX_Fd_family"/>
    <property type="match status" value="1"/>
</dbReference>
<gene>
    <name evidence="1" type="primary">fdx4_1</name>
    <name evidence="1" type="ORF">SIID45300_00872</name>
</gene>
<organism evidence="1 2">
    <name type="scientific">Candidatus Magnetaquiglobus chichijimensis</name>
    <dbReference type="NCBI Taxonomy" id="3141448"/>
    <lineage>
        <taxon>Bacteria</taxon>
        <taxon>Pseudomonadati</taxon>
        <taxon>Pseudomonadota</taxon>
        <taxon>Magnetococcia</taxon>
        <taxon>Magnetococcales</taxon>
        <taxon>Candidatus Magnetaquicoccaceae</taxon>
        <taxon>Candidatus Magnetaquiglobus</taxon>
    </lineage>
</organism>
<protein>
    <submittedName>
        <fullName evidence="1">Ferredoxin, 2Fe-2S</fullName>
    </submittedName>
</protein>
<proteinExistence type="predicted"/>
<name>A0ABQ0C6P5_9PROT</name>
<dbReference type="Proteomes" id="UP001628193">
    <property type="component" value="Unassembled WGS sequence"/>
</dbReference>
<sequence>MKLKHHLFVCMNQRPPGHPRGSCGGAGAGSVYEAIAGEIEKRGLFEQIMVTGTFCMGPCDKGPTVVVYPDGVWYGGVKPKDVAEIFDTHLVSGEPVKRLRIM</sequence>
<evidence type="ECO:0000313" key="1">
    <source>
        <dbReference type="EMBL" id="GAB0056564.1"/>
    </source>
</evidence>